<evidence type="ECO:0000256" key="2">
    <source>
        <dbReference type="ARBA" id="ARBA00022527"/>
    </source>
</evidence>
<dbReference type="GO" id="GO:0005524">
    <property type="term" value="F:ATP binding"/>
    <property type="evidence" value="ECO:0007669"/>
    <property type="project" value="UniProtKB-KW"/>
</dbReference>
<keyword evidence="2" id="KW-0723">Serine/threonine-protein kinase</keyword>
<dbReference type="PROSITE" id="PS50011">
    <property type="entry name" value="PROTEIN_KINASE_DOM"/>
    <property type="match status" value="1"/>
</dbReference>
<name>A0A9P1DDL7_9DINO</name>
<keyword evidence="3" id="KW-0808">Transferase</keyword>
<dbReference type="EMBL" id="CAMXCT010004112">
    <property type="protein sequence ID" value="CAI4007726.1"/>
    <property type="molecule type" value="Genomic_DNA"/>
</dbReference>
<dbReference type="SUPFAM" id="SSF56112">
    <property type="entry name" value="Protein kinase-like (PK-like)"/>
    <property type="match status" value="1"/>
</dbReference>
<dbReference type="InterPro" id="IPR000719">
    <property type="entry name" value="Prot_kinase_dom"/>
</dbReference>
<keyword evidence="6" id="KW-0067">ATP-binding</keyword>
<dbReference type="InterPro" id="IPR008271">
    <property type="entry name" value="Ser/Thr_kinase_AS"/>
</dbReference>
<evidence type="ECO:0000256" key="7">
    <source>
        <dbReference type="ARBA" id="ARBA00047899"/>
    </source>
</evidence>
<dbReference type="PANTHER" id="PTHR22967:SF57">
    <property type="entry name" value="AUXILIN, ISOFORM A-RELATED"/>
    <property type="match status" value="1"/>
</dbReference>
<dbReference type="Pfam" id="PF00069">
    <property type="entry name" value="Pkinase"/>
    <property type="match status" value="1"/>
</dbReference>
<evidence type="ECO:0000313" key="11">
    <source>
        <dbReference type="EMBL" id="CAL1161101.1"/>
    </source>
</evidence>
<evidence type="ECO:0000259" key="9">
    <source>
        <dbReference type="PROSITE" id="PS50011"/>
    </source>
</evidence>
<feature type="domain" description="Protein kinase" evidence="9">
    <location>
        <begin position="1"/>
        <end position="303"/>
    </location>
</feature>
<dbReference type="SMART" id="SM00220">
    <property type="entry name" value="S_TKc"/>
    <property type="match status" value="1"/>
</dbReference>
<comment type="catalytic activity">
    <reaction evidence="7">
        <text>L-threonyl-[protein] + ATP = O-phospho-L-threonyl-[protein] + ADP + H(+)</text>
        <dbReference type="Rhea" id="RHEA:46608"/>
        <dbReference type="Rhea" id="RHEA-COMP:11060"/>
        <dbReference type="Rhea" id="RHEA-COMP:11605"/>
        <dbReference type="ChEBI" id="CHEBI:15378"/>
        <dbReference type="ChEBI" id="CHEBI:30013"/>
        <dbReference type="ChEBI" id="CHEBI:30616"/>
        <dbReference type="ChEBI" id="CHEBI:61977"/>
        <dbReference type="ChEBI" id="CHEBI:456216"/>
        <dbReference type="EC" id="2.7.11.1"/>
    </reaction>
</comment>
<dbReference type="InterPro" id="IPR011009">
    <property type="entry name" value="Kinase-like_dom_sf"/>
</dbReference>
<evidence type="ECO:0000256" key="3">
    <source>
        <dbReference type="ARBA" id="ARBA00022679"/>
    </source>
</evidence>
<dbReference type="OrthoDB" id="248923at2759"/>
<keyword evidence="4" id="KW-0547">Nucleotide-binding</keyword>
<evidence type="ECO:0000313" key="10">
    <source>
        <dbReference type="EMBL" id="CAI4007726.1"/>
    </source>
</evidence>
<reference evidence="10" key="1">
    <citation type="submission" date="2022-10" db="EMBL/GenBank/DDBJ databases">
        <authorList>
            <person name="Chen Y."/>
            <person name="Dougan E. K."/>
            <person name="Chan C."/>
            <person name="Rhodes N."/>
            <person name="Thang M."/>
        </authorList>
    </citation>
    <scope>NUCLEOTIDE SEQUENCE</scope>
</reference>
<organism evidence="10">
    <name type="scientific">Cladocopium goreaui</name>
    <dbReference type="NCBI Taxonomy" id="2562237"/>
    <lineage>
        <taxon>Eukaryota</taxon>
        <taxon>Sar</taxon>
        <taxon>Alveolata</taxon>
        <taxon>Dinophyceae</taxon>
        <taxon>Suessiales</taxon>
        <taxon>Symbiodiniaceae</taxon>
        <taxon>Cladocopium</taxon>
    </lineage>
</organism>
<evidence type="ECO:0000256" key="4">
    <source>
        <dbReference type="ARBA" id="ARBA00022741"/>
    </source>
</evidence>
<comment type="caution">
    <text evidence="10">The sequence shown here is derived from an EMBL/GenBank/DDBJ whole genome shotgun (WGS) entry which is preliminary data.</text>
</comment>
<dbReference type="EMBL" id="CAMXCT020004112">
    <property type="protein sequence ID" value="CAL1161101.1"/>
    <property type="molecule type" value="Genomic_DNA"/>
</dbReference>
<keyword evidence="5" id="KW-0418">Kinase</keyword>
<dbReference type="GO" id="GO:0005737">
    <property type="term" value="C:cytoplasm"/>
    <property type="evidence" value="ECO:0007669"/>
    <property type="project" value="TreeGrafter"/>
</dbReference>
<reference evidence="11" key="2">
    <citation type="submission" date="2024-04" db="EMBL/GenBank/DDBJ databases">
        <authorList>
            <person name="Chen Y."/>
            <person name="Shah S."/>
            <person name="Dougan E. K."/>
            <person name="Thang M."/>
            <person name="Chan C."/>
        </authorList>
    </citation>
    <scope>NUCLEOTIDE SEQUENCE [LARGE SCALE GENOMIC DNA]</scope>
</reference>
<gene>
    <name evidence="10" type="ORF">C1SCF055_LOCUS33254</name>
</gene>
<dbReference type="PROSITE" id="PS00108">
    <property type="entry name" value="PROTEIN_KINASE_ST"/>
    <property type="match status" value="1"/>
</dbReference>
<keyword evidence="12" id="KW-1185">Reference proteome</keyword>
<dbReference type="GO" id="GO:0004674">
    <property type="term" value="F:protein serine/threonine kinase activity"/>
    <property type="evidence" value="ECO:0007669"/>
    <property type="project" value="UniProtKB-KW"/>
</dbReference>
<comment type="catalytic activity">
    <reaction evidence="8">
        <text>L-seryl-[protein] + ATP = O-phospho-L-seryl-[protein] + ADP + H(+)</text>
        <dbReference type="Rhea" id="RHEA:17989"/>
        <dbReference type="Rhea" id="RHEA-COMP:9863"/>
        <dbReference type="Rhea" id="RHEA-COMP:11604"/>
        <dbReference type="ChEBI" id="CHEBI:15378"/>
        <dbReference type="ChEBI" id="CHEBI:29999"/>
        <dbReference type="ChEBI" id="CHEBI:30616"/>
        <dbReference type="ChEBI" id="CHEBI:83421"/>
        <dbReference type="ChEBI" id="CHEBI:456216"/>
        <dbReference type="EC" id="2.7.11.1"/>
    </reaction>
</comment>
<evidence type="ECO:0000256" key="6">
    <source>
        <dbReference type="ARBA" id="ARBA00022840"/>
    </source>
</evidence>
<sequence length="308" mass="34761">MRFPPEARNPWALSRQSTAPAMRVRLVADRGPDDERLPTIMALKKTICQDEERLELARNEVEVLRRASHEGRHVGREFIVQYFSHKELPCQDGGSVRTEVHLLMEWCGGGSLLPRILKDETVAIARCPNMLEVEVVVVLRQTALALAFLHSLGIAHYDLKPENVLFTDGDVRLCDFGSASSRQWQDMSTETSRQTVREVELFFAHRTTPMFRPPELADPDLVRLPIGTPADVFMLGLCLYQMLFAVHAFPLEGRLANIHVRYSLPEGADNYYSPGLLATLVALLSRDPRKRPVAEELSVTGLLRPAER</sequence>
<evidence type="ECO:0000313" key="12">
    <source>
        <dbReference type="Proteomes" id="UP001152797"/>
    </source>
</evidence>
<protein>
    <recommendedName>
        <fullName evidence="1">non-specific serine/threonine protein kinase</fullName>
        <ecNumber evidence="1">2.7.11.1</ecNumber>
    </recommendedName>
</protein>
<evidence type="ECO:0000256" key="8">
    <source>
        <dbReference type="ARBA" id="ARBA00048679"/>
    </source>
</evidence>
<evidence type="ECO:0000256" key="1">
    <source>
        <dbReference type="ARBA" id="ARBA00012513"/>
    </source>
</evidence>
<dbReference type="PANTHER" id="PTHR22967">
    <property type="entry name" value="SERINE/THREONINE PROTEIN KINASE"/>
    <property type="match status" value="1"/>
</dbReference>
<dbReference type="AlphaFoldDB" id="A0A9P1DDL7"/>
<dbReference type="EC" id="2.7.11.1" evidence="1"/>
<evidence type="ECO:0000256" key="5">
    <source>
        <dbReference type="ARBA" id="ARBA00022777"/>
    </source>
</evidence>
<dbReference type="EMBL" id="CAMXCT030004112">
    <property type="protein sequence ID" value="CAL4795038.1"/>
    <property type="molecule type" value="Genomic_DNA"/>
</dbReference>
<dbReference type="Proteomes" id="UP001152797">
    <property type="component" value="Unassembled WGS sequence"/>
</dbReference>
<dbReference type="Gene3D" id="1.10.510.10">
    <property type="entry name" value="Transferase(Phosphotransferase) domain 1"/>
    <property type="match status" value="1"/>
</dbReference>
<proteinExistence type="predicted"/>
<accession>A0A9P1DDL7</accession>